<evidence type="ECO:0000313" key="4">
    <source>
        <dbReference type="Proteomes" id="UP001610563"/>
    </source>
</evidence>
<dbReference type="Pfam" id="PF11374">
    <property type="entry name" value="DUF3176"/>
    <property type="match status" value="1"/>
</dbReference>
<dbReference type="EMBL" id="JBFTWV010000133">
    <property type="protein sequence ID" value="KAL2785806.1"/>
    <property type="molecule type" value="Genomic_DNA"/>
</dbReference>
<dbReference type="InterPro" id="IPR021514">
    <property type="entry name" value="DUF3176"/>
</dbReference>
<sequence>MQTNVFRAENRTYTRPASESPLDGLCSLSVFLFLLCSRGFPRKSRSLTMTTNDSNQKSHAEAANVSEVSSDPLSATVEYKRHPIYSPSEWLLESISSILALGLLIGIAIIFWYMDNKRLDAWNSRVSLNATISILTTACTTALMHGVSTFIGQSKWLHFKKGPRKLAHLEIFDGASRGVWGSILLLAYIPWNLATIGALVSILRLGFSPFAQQVVLIEQRNVTTPDSSATFGYAHAYSQSSFAGWATALEEAIPQDPGMQSAIYQGLYQVNTTEPFHCSGTCQWSGSYISLGFRSECKNVTEATLQAARCETRGSFTSCNMTAPNGVALQTERVWTASATTFVMNATALQDQRNPSDNLPEIARFAIWRSTADHNFNTSMENVTECSLFLTAYEYTGASANGPHISFAQRREVDFGVDNPWSVENPGRLITPVYINETIIGNMVIPRLELTYSRLSAIERFFASPSMSTSWSVGSIQNRDLGVAAALSGKTNITERFERMATAMTDYIRYGPDTQAAEGELIESVPFVSIRWGYFVVPIVTEGFAILFAVLSIINNRRSRNVPMWKSSALAVLECRHEERLGLLQTTGKDITQIDADAQKAEVRLQ</sequence>
<evidence type="ECO:0000256" key="1">
    <source>
        <dbReference type="SAM" id="MobiDB-lite"/>
    </source>
</evidence>
<comment type="caution">
    <text evidence="3">The sequence shown here is derived from an EMBL/GenBank/DDBJ whole genome shotgun (WGS) entry which is preliminary data.</text>
</comment>
<feature type="transmembrane region" description="Helical" evidence="2">
    <location>
        <begin position="134"/>
        <end position="157"/>
    </location>
</feature>
<feature type="transmembrane region" description="Helical" evidence="2">
    <location>
        <begin position="532"/>
        <end position="554"/>
    </location>
</feature>
<organism evidence="3 4">
    <name type="scientific">Aspergillus keveii</name>
    <dbReference type="NCBI Taxonomy" id="714993"/>
    <lineage>
        <taxon>Eukaryota</taxon>
        <taxon>Fungi</taxon>
        <taxon>Dikarya</taxon>
        <taxon>Ascomycota</taxon>
        <taxon>Pezizomycotina</taxon>
        <taxon>Eurotiomycetes</taxon>
        <taxon>Eurotiomycetidae</taxon>
        <taxon>Eurotiales</taxon>
        <taxon>Aspergillaceae</taxon>
        <taxon>Aspergillus</taxon>
        <taxon>Aspergillus subgen. Nidulantes</taxon>
    </lineage>
</organism>
<reference evidence="3 4" key="1">
    <citation type="submission" date="2024-07" db="EMBL/GenBank/DDBJ databases">
        <title>Section-level genome sequencing and comparative genomics of Aspergillus sections Usti and Cavernicolus.</title>
        <authorList>
            <consortium name="Lawrence Berkeley National Laboratory"/>
            <person name="Nybo J.L."/>
            <person name="Vesth T.C."/>
            <person name="Theobald S."/>
            <person name="Frisvad J.C."/>
            <person name="Larsen T.O."/>
            <person name="Kjaerboelling I."/>
            <person name="Rothschild-Mancinelli K."/>
            <person name="Lyhne E.K."/>
            <person name="Kogle M.E."/>
            <person name="Barry K."/>
            <person name="Clum A."/>
            <person name="Na H."/>
            <person name="Ledsgaard L."/>
            <person name="Lin J."/>
            <person name="Lipzen A."/>
            <person name="Kuo A."/>
            <person name="Riley R."/>
            <person name="Mondo S."/>
            <person name="Labutti K."/>
            <person name="Haridas S."/>
            <person name="Pangalinan J."/>
            <person name="Salamov A.A."/>
            <person name="Simmons B.A."/>
            <person name="Magnuson J.K."/>
            <person name="Chen J."/>
            <person name="Drula E."/>
            <person name="Henrissat B."/>
            <person name="Wiebenga A."/>
            <person name="Lubbers R.J."/>
            <person name="Gomes A.C."/>
            <person name="Makela M.R."/>
            <person name="Stajich J."/>
            <person name="Grigoriev I.V."/>
            <person name="Mortensen U.H."/>
            <person name="De Vries R.P."/>
            <person name="Baker S.E."/>
            <person name="Andersen M.R."/>
        </authorList>
    </citation>
    <scope>NUCLEOTIDE SEQUENCE [LARGE SCALE GENOMIC DNA]</scope>
    <source>
        <strain evidence="3 4">CBS 209.92</strain>
    </source>
</reference>
<evidence type="ECO:0000256" key="2">
    <source>
        <dbReference type="SAM" id="Phobius"/>
    </source>
</evidence>
<keyword evidence="2" id="KW-0812">Transmembrane</keyword>
<feature type="region of interest" description="Disordered" evidence="1">
    <location>
        <begin position="47"/>
        <end position="67"/>
    </location>
</feature>
<dbReference type="PANTHER" id="PTHR35394:SF5">
    <property type="entry name" value="DUF3176 DOMAIN-CONTAINING PROTEIN"/>
    <property type="match status" value="1"/>
</dbReference>
<keyword evidence="2" id="KW-0472">Membrane</keyword>
<dbReference type="Proteomes" id="UP001610563">
    <property type="component" value="Unassembled WGS sequence"/>
</dbReference>
<feature type="transmembrane region" description="Helical" evidence="2">
    <location>
        <begin position="90"/>
        <end position="114"/>
    </location>
</feature>
<proteinExistence type="predicted"/>
<feature type="compositionally biased region" description="Polar residues" evidence="1">
    <location>
        <begin position="47"/>
        <end position="57"/>
    </location>
</feature>
<gene>
    <name evidence="3" type="ORF">BJX66DRAFT_49654</name>
</gene>
<feature type="transmembrane region" description="Helical" evidence="2">
    <location>
        <begin position="178"/>
        <end position="203"/>
    </location>
</feature>
<keyword evidence="2" id="KW-1133">Transmembrane helix</keyword>
<name>A0ABR4FRD0_9EURO</name>
<protein>
    <submittedName>
        <fullName evidence="3">Uncharacterized protein</fullName>
    </submittedName>
</protein>
<accession>A0ABR4FRD0</accession>
<dbReference type="PANTHER" id="PTHR35394">
    <property type="entry name" value="DUF3176 DOMAIN-CONTAINING PROTEIN"/>
    <property type="match status" value="1"/>
</dbReference>
<evidence type="ECO:0000313" key="3">
    <source>
        <dbReference type="EMBL" id="KAL2785806.1"/>
    </source>
</evidence>
<keyword evidence="4" id="KW-1185">Reference proteome</keyword>